<evidence type="ECO:0000256" key="5">
    <source>
        <dbReference type="SAM" id="Phobius"/>
    </source>
</evidence>
<feature type="domain" description="Cytochrome c" evidence="6">
    <location>
        <begin position="214"/>
        <end position="328"/>
    </location>
</feature>
<dbReference type="GO" id="GO:0009055">
    <property type="term" value="F:electron transfer activity"/>
    <property type="evidence" value="ECO:0007669"/>
    <property type="project" value="InterPro"/>
</dbReference>
<dbReference type="GO" id="GO:0020037">
    <property type="term" value="F:heme binding"/>
    <property type="evidence" value="ECO:0007669"/>
    <property type="project" value="InterPro"/>
</dbReference>
<dbReference type="InterPro" id="IPR036909">
    <property type="entry name" value="Cyt_c-like_dom_sf"/>
</dbReference>
<dbReference type="GO" id="GO:0046872">
    <property type="term" value="F:metal ion binding"/>
    <property type="evidence" value="ECO:0007669"/>
    <property type="project" value="UniProtKB-KW"/>
</dbReference>
<sequence>MVMDEAKVLPTAPTMRSGRFRTFVRATLVVVGLLLVVVGGGVFFAVAVPPRYPVRNVELRVESSPERVARGKALASALECVLCHSDPATGRLTGRRLAEIPAALSPAAFTANITRDVKTGIGSWSDGELAAFLRTGVNRQGRLAPPWMPRLPRLADEDLFDLLAYLRSDDPAVEATAASPQTGSLSILGKILLRYVWRPMAYPAAPIVAPAISDRVAYGRYVVQAKGSCFGCHSADFMTLDELQPERSKGYLGGGNEVYDAAGSIVISANLTPDRETGIGRWSEADFVRAVREGLRPDGTPIRGPMQLYKELSEAEVGAVYAYLQTVPPLRRPRRTTVASKAITSAKGRSGRTAALEGQTLYIRYGCQSCHGETGVNIGDLRQADNKYATDAEIEAWIRHPEAFKPGTKMPAFGNLIAPDDFPPLIAYVRHLGRRSKP</sequence>
<evidence type="ECO:0000256" key="4">
    <source>
        <dbReference type="PROSITE-ProRule" id="PRU00433"/>
    </source>
</evidence>
<evidence type="ECO:0000256" key="3">
    <source>
        <dbReference type="ARBA" id="ARBA00023004"/>
    </source>
</evidence>
<reference evidence="7" key="1">
    <citation type="submission" date="2024-05" db="EMBL/GenBank/DDBJ databases">
        <title>Planctomycetes of the genus Singulisphaera possess chitinolytic capabilities.</title>
        <authorList>
            <person name="Ivanova A."/>
        </authorList>
    </citation>
    <scope>NUCLEOTIDE SEQUENCE</scope>
    <source>
        <strain evidence="7">Ch08T</strain>
    </source>
</reference>
<feature type="transmembrane region" description="Helical" evidence="5">
    <location>
        <begin position="23"/>
        <end position="48"/>
    </location>
</feature>
<keyword evidence="3 4" id="KW-0408">Iron</keyword>
<accession>A0AAU7C9K7</accession>
<keyword evidence="5" id="KW-1133">Transmembrane helix</keyword>
<feature type="domain" description="Cytochrome c" evidence="6">
    <location>
        <begin position="353"/>
        <end position="433"/>
    </location>
</feature>
<dbReference type="Pfam" id="PF00034">
    <property type="entry name" value="Cytochrom_C"/>
    <property type="match status" value="1"/>
</dbReference>
<dbReference type="PANTHER" id="PTHR35008:SF4">
    <property type="entry name" value="BLL4482 PROTEIN"/>
    <property type="match status" value="1"/>
</dbReference>
<organism evidence="7">
    <name type="scientific">Singulisphaera sp. Ch08</name>
    <dbReference type="NCBI Taxonomy" id="3120278"/>
    <lineage>
        <taxon>Bacteria</taxon>
        <taxon>Pseudomonadati</taxon>
        <taxon>Planctomycetota</taxon>
        <taxon>Planctomycetia</taxon>
        <taxon>Isosphaerales</taxon>
        <taxon>Isosphaeraceae</taxon>
        <taxon>Singulisphaera</taxon>
    </lineage>
</organism>
<evidence type="ECO:0000313" key="7">
    <source>
        <dbReference type="EMBL" id="XBH02137.1"/>
    </source>
</evidence>
<keyword evidence="1 4" id="KW-0349">Heme</keyword>
<dbReference type="Gene3D" id="1.10.760.10">
    <property type="entry name" value="Cytochrome c-like domain"/>
    <property type="match status" value="3"/>
</dbReference>
<dbReference type="PROSITE" id="PS51007">
    <property type="entry name" value="CYTC"/>
    <property type="match status" value="3"/>
</dbReference>
<dbReference type="InterPro" id="IPR051459">
    <property type="entry name" value="Cytochrome_c-type_DH"/>
</dbReference>
<keyword evidence="2 4" id="KW-0479">Metal-binding</keyword>
<keyword evidence="5" id="KW-0472">Membrane</keyword>
<dbReference type="SUPFAM" id="SSF46626">
    <property type="entry name" value="Cytochrome c"/>
    <property type="match status" value="3"/>
</dbReference>
<dbReference type="Pfam" id="PF13442">
    <property type="entry name" value="Cytochrome_CBB3"/>
    <property type="match status" value="1"/>
</dbReference>
<gene>
    <name evidence="7" type="ORF">V5E97_27940</name>
</gene>
<protein>
    <submittedName>
        <fullName evidence="7">Cytochrome c</fullName>
    </submittedName>
</protein>
<dbReference type="AlphaFoldDB" id="A0AAU7C9K7"/>
<dbReference type="EMBL" id="CP155447">
    <property type="protein sequence ID" value="XBH02137.1"/>
    <property type="molecule type" value="Genomic_DNA"/>
</dbReference>
<proteinExistence type="predicted"/>
<name>A0AAU7C9K7_9BACT</name>
<feature type="domain" description="Cytochrome c" evidence="6">
    <location>
        <begin position="66"/>
        <end position="170"/>
    </location>
</feature>
<evidence type="ECO:0000256" key="1">
    <source>
        <dbReference type="ARBA" id="ARBA00022617"/>
    </source>
</evidence>
<keyword evidence="5" id="KW-0812">Transmembrane</keyword>
<evidence type="ECO:0000256" key="2">
    <source>
        <dbReference type="ARBA" id="ARBA00022723"/>
    </source>
</evidence>
<evidence type="ECO:0000259" key="6">
    <source>
        <dbReference type="PROSITE" id="PS51007"/>
    </source>
</evidence>
<dbReference type="PANTHER" id="PTHR35008">
    <property type="entry name" value="BLL4482 PROTEIN-RELATED"/>
    <property type="match status" value="1"/>
</dbReference>
<dbReference type="RefSeq" id="WP_406694880.1">
    <property type="nucleotide sequence ID" value="NZ_CP155447.1"/>
</dbReference>
<dbReference type="InterPro" id="IPR009056">
    <property type="entry name" value="Cyt_c-like_dom"/>
</dbReference>